<gene>
    <name evidence="3" type="ORF">LPLAT_LOCUS7536</name>
</gene>
<organism evidence="3 4">
    <name type="scientific">Lasius platythorax</name>
    <dbReference type="NCBI Taxonomy" id="488582"/>
    <lineage>
        <taxon>Eukaryota</taxon>
        <taxon>Metazoa</taxon>
        <taxon>Ecdysozoa</taxon>
        <taxon>Arthropoda</taxon>
        <taxon>Hexapoda</taxon>
        <taxon>Insecta</taxon>
        <taxon>Pterygota</taxon>
        <taxon>Neoptera</taxon>
        <taxon>Endopterygota</taxon>
        <taxon>Hymenoptera</taxon>
        <taxon>Apocrita</taxon>
        <taxon>Aculeata</taxon>
        <taxon>Formicoidea</taxon>
        <taxon>Formicidae</taxon>
        <taxon>Formicinae</taxon>
        <taxon>Lasius</taxon>
        <taxon>Lasius</taxon>
    </lineage>
</organism>
<reference evidence="3" key="1">
    <citation type="submission" date="2024-04" db="EMBL/GenBank/DDBJ databases">
        <authorList>
            <consortium name="Molecular Ecology Group"/>
        </authorList>
    </citation>
    <scope>NUCLEOTIDE SEQUENCE</scope>
</reference>
<evidence type="ECO:0000256" key="1">
    <source>
        <dbReference type="SAM" id="MobiDB-lite"/>
    </source>
</evidence>
<keyword evidence="2" id="KW-0812">Transmembrane</keyword>
<sequence>MTAISFAPLSSKCGDSAIRGAEPPRRLEGSSTSARKPQAARFLLRFHPTILAAVAVFLINMLILHEHRRPNYGTERTLRRANRRWTQIV</sequence>
<name>A0AAV2NMS6_9HYME</name>
<keyword evidence="2" id="KW-0472">Membrane</keyword>
<proteinExistence type="predicted"/>
<dbReference type="EMBL" id="OZ034826">
    <property type="protein sequence ID" value="CAL1681532.1"/>
    <property type="molecule type" value="Genomic_DNA"/>
</dbReference>
<keyword evidence="4" id="KW-1185">Reference proteome</keyword>
<accession>A0AAV2NMS6</accession>
<feature type="region of interest" description="Disordered" evidence="1">
    <location>
        <begin position="14"/>
        <end position="35"/>
    </location>
</feature>
<evidence type="ECO:0000313" key="3">
    <source>
        <dbReference type="EMBL" id="CAL1681532.1"/>
    </source>
</evidence>
<dbReference type="Proteomes" id="UP001497644">
    <property type="component" value="Chromosome 3"/>
</dbReference>
<keyword evidence="2" id="KW-1133">Transmembrane helix</keyword>
<feature type="transmembrane region" description="Helical" evidence="2">
    <location>
        <begin position="46"/>
        <end position="64"/>
    </location>
</feature>
<dbReference type="AlphaFoldDB" id="A0AAV2NMS6"/>
<protein>
    <submittedName>
        <fullName evidence="3">Uncharacterized protein</fullName>
    </submittedName>
</protein>
<evidence type="ECO:0000313" key="4">
    <source>
        <dbReference type="Proteomes" id="UP001497644"/>
    </source>
</evidence>
<evidence type="ECO:0000256" key="2">
    <source>
        <dbReference type="SAM" id="Phobius"/>
    </source>
</evidence>